<comment type="caution">
    <text evidence="1">The sequence shown here is derived from an EMBL/GenBank/DDBJ whole genome shotgun (WGS) entry which is preliminary data.</text>
</comment>
<keyword evidence="2" id="KW-1185">Reference proteome</keyword>
<proteinExistence type="predicted"/>
<sequence>MTEKRNLAKEAAQRWGHYHELMPIAKEETKARWDLTCYGCEKPILDKSFYGCKDCQFFLHQSCRDLPRELTHPYHPQHPLTFRPIPAYQGTAICDICRGECNRFTYHCSLCKYDIDMKCALMGLSIQSSIDHTSHPHKLIPLQKESKFSCDACGEEHKGASFLCTTCGLWINQKCASSPLNLKLPNHHHHTLSLSYFVSLEDYRSYLSCEICSEGIHRRYWVYRCSECRCFVHFHCAVSAKEHSMNNETKTEELDSTNSAKITSDAVSTVSSRKKNAQELDDSVDIITQFIKNAGMQGKHKEAAKITHRSHEHPLTYFEKTIDHTANLSSLLNRARNYEKCNGCAQSISPSAPFYHCVQCHFFLHVWCAELPADELYHPGHPQHTLSLITWKPQGRRCDCCRYRNNTLHYACEDCNYIIDCKCASLPGVINHEIDEHTLALRPISGESECISCSGKEPRKFDPVIATWAFKRLDFKSRVEKGISAVEGPRRDPSQVGLGTQAQLQAKASWLPSPAGIGADDTPILEVLKEAEGIYFRLRTTKK</sequence>
<reference evidence="1 2" key="1">
    <citation type="journal article" date="2021" name="Hortic Res">
        <title>High-quality reference genome and annotation aids understanding of berry development for evergreen blueberry (Vaccinium darrowii).</title>
        <authorList>
            <person name="Yu J."/>
            <person name="Hulse-Kemp A.M."/>
            <person name="Babiker E."/>
            <person name="Staton M."/>
        </authorList>
    </citation>
    <scope>NUCLEOTIDE SEQUENCE [LARGE SCALE GENOMIC DNA]</scope>
    <source>
        <strain evidence="2">cv. NJ 8807/NJ 8810</strain>
        <tissue evidence="1">Young leaf</tissue>
    </source>
</reference>
<protein>
    <submittedName>
        <fullName evidence="1">Uncharacterized protein</fullName>
    </submittedName>
</protein>
<dbReference type="Proteomes" id="UP000828048">
    <property type="component" value="Chromosome 11"/>
</dbReference>
<accession>A0ACB7YS39</accession>
<name>A0ACB7YS39_9ERIC</name>
<evidence type="ECO:0000313" key="1">
    <source>
        <dbReference type="EMBL" id="KAH7855979.1"/>
    </source>
</evidence>
<organism evidence="1 2">
    <name type="scientific">Vaccinium darrowii</name>
    <dbReference type="NCBI Taxonomy" id="229202"/>
    <lineage>
        <taxon>Eukaryota</taxon>
        <taxon>Viridiplantae</taxon>
        <taxon>Streptophyta</taxon>
        <taxon>Embryophyta</taxon>
        <taxon>Tracheophyta</taxon>
        <taxon>Spermatophyta</taxon>
        <taxon>Magnoliopsida</taxon>
        <taxon>eudicotyledons</taxon>
        <taxon>Gunneridae</taxon>
        <taxon>Pentapetalae</taxon>
        <taxon>asterids</taxon>
        <taxon>Ericales</taxon>
        <taxon>Ericaceae</taxon>
        <taxon>Vaccinioideae</taxon>
        <taxon>Vaccinieae</taxon>
        <taxon>Vaccinium</taxon>
    </lineage>
</organism>
<gene>
    <name evidence="1" type="ORF">Vadar_031236</name>
</gene>
<evidence type="ECO:0000313" key="2">
    <source>
        <dbReference type="Proteomes" id="UP000828048"/>
    </source>
</evidence>
<dbReference type="EMBL" id="CM037161">
    <property type="protein sequence ID" value="KAH7855979.1"/>
    <property type="molecule type" value="Genomic_DNA"/>
</dbReference>